<keyword evidence="5" id="KW-1185">Reference proteome</keyword>
<organism evidence="4 5">
    <name type="scientific">Ktedonosporobacter rubrisoli</name>
    <dbReference type="NCBI Taxonomy" id="2509675"/>
    <lineage>
        <taxon>Bacteria</taxon>
        <taxon>Bacillati</taxon>
        <taxon>Chloroflexota</taxon>
        <taxon>Ktedonobacteria</taxon>
        <taxon>Ktedonobacterales</taxon>
        <taxon>Ktedonosporobacteraceae</taxon>
        <taxon>Ktedonosporobacter</taxon>
    </lineage>
</organism>
<evidence type="ECO:0000256" key="2">
    <source>
        <dbReference type="SAM" id="Phobius"/>
    </source>
</evidence>
<dbReference type="InterPro" id="IPR001646">
    <property type="entry name" value="5peptide_repeat"/>
</dbReference>
<dbReference type="AlphaFoldDB" id="A0A4P6K2G0"/>
<dbReference type="Gene3D" id="2.160.20.80">
    <property type="entry name" value="E3 ubiquitin-protein ligase SopA"/>
    <property type="match status" value="2"/>
</dbReference>
<dbReference type="Proteomes" id="UP000290365">
    <property type="component" value="Chromosome"/>
</dbReference>
<reference evidence="4 5" key="1">
    <citation type="submission" date="2019-01" db="EMBL/GenBank/DDBJ databases">
        <title>Ktedonosporobacter rubrisoli SCAWS-G2.</title>
        <authorList>
            <person name="Huang Y."/>
            <person name="Yan B."/>
        </authorList>
    </citation>
    <scope>NUCLEOTIDE SEQUENCE [LARGE SCALE GENOMIC DNA]</scope>
    <source>
        <strain evidence="4 5">SCAWS-G2</strain>
    </source>
</reference>
<evidence type="ECO:0000313" key="5">
    <source>
        <dbReference type="Proteomes" id="UP000290365"/>
    </source>
</evidence>
<dbReference type="InterPro" id="IPR051082">
    <property type="entry name" value="Pentapeptide-BTB/POZ_domain"/>
</dbReference>
<sequence>MPERQFLIIGIACASLLFFSAFIVCAPAAAASLPDQALTVASATPQARPTEDAEVTALEATVTALKAQVAQQADQDQHTWDNWLWSNGATVVSGVLSTLVVVIGALFGLWRWRVDRRDAQEKELKDKQEAQEREIKDRQEAREKMAEARFQAAVEGLGSEKEGARIGAATLLRTFLRPGYEQFYVQTFDLAAAHLRLPRSVQLPENTALPQPLTTLSQALIVVFKEAFPMTRQMLQDENSQAIDATGVQLDMAYLSEADFKGIWMPQASLKGARLSEADLREARLFEADLYEADLREADLSEADLREAKLFKTDLRVANLSEVDLRGADLREARLILADLRRADLREARLILADLRRADLREAKLFKADLREARLFGADLREANLSEVDLREARLFRANLHGADLREANLGETDLGGADLSGTNIESARFLKNTNLQGAQGLTEEQLAACKAKGALIDELVDDTTATATQLPAPTLCRGIKYSTTTLCAKKSNT</sequence>
<evidence type="ECO:0000313" key="4">
    <source>
        <dbReference type="EMBL" id="QBD81890.1"/>
    </source>
</evidence>
<name>A0A4P6K2G0_KTERU</name>
<dbReference type="SUPFAM" id="SSF141571">
    <property type="entry name" value="Pentapeptide repeat-like"/>
    <property type="match status" value="1"/>
</dbReference>
<evidence type="ECO:0000256" key="1">
    <source>
        <dbReference type="SAM" id="MobiDB-lite"/>
    </source>
</evidence>
<feature type="chain" id="PRO_5020758718" evidence="3">
    <location>
        <begin position="31"/>
        <end position="494"/>
    </location>
</feature>
<feature type="transmembrane region" description="Helical" evidence="2">
    <location>
        <begin position="89"/>
        <end position="110"/>
    </location>
</feature>
<dbReference type="PANTHER" id="PTHR14136">
    <property type="entry name" value="BTB_POZ DOMAIN-CONTAINING PROTEIN KCTD9"/>
    <property type="match status" value="1"/>
</dbReference>
<gene>
    <name evidence="4" type="ORF">EPA93_40310</name>
</gene>
<dbReference type="PANTHER" id="PTHR14136:SF17">
    <property type="entry name" value="BTB_POZ DOMAIN-CONTAINING PROTEIN KCTD9"/>
    <property type="match status" value="1"/>
</dbReference>
<accession>A0A4P6K2G0</accession>
<dbReference type="RefSeq" id="WP_129892951.1">
    <property type="nucleotide sequence ID" value="NZ_CP035758.1"/>
</dbReference>
<keyword evidence="3" id="KW-0732">Signal</keyword>
<dbReference type="OrthoDB" id="160692at2"/>
<dbReference type="KEGG" id="kbs:EPA93_40310"/>
<keyword evidence="2" id="KW-0812">Transmembrane</keyword>
<proteinExistence type="predicted"/>
<keyword evidence="2" id="KW-0472">Membrane</keyword>
<dbReference type="Pfam" id="PF00805">
    <property type="entry name" value="Pentapeptide"/>
    <property type="match status" value="3"/>
</dbReference>
<protein>
    <submittedName>
        <fullName evidence="4">Pentapeptide repeat-containing protein</fullName>
    </submittedName>
</protein>
<keyword evidence="2" id="KW-1133">Transmembrane helix</keyword>
<feature type="signal peptide" evidence="3">
    <location>
        <begin position="1"/>
        <end position="30"/>
    </location>
</feature>
<dbReference type="EMBL" id="CP035758">
    <property type="protein sequence ID" value="QBD81890.1"/>
    <property type="molecule type" value="Genomic_DNA"/>
</dbReference>
<feature type="region of interest" description="Disordered" evidence="1">
    <location>
        <begin position="122"/>
        <end position="141"/>
    </location>
</feature>
<evidence type="ECO:0000256" key="3">
    <source>
        <dbReference type="SAM" id="SignalP"/>
    </source>
</evidence>